<feature type="domain" description="J" evidence="3">
    <location>
        <begin position="80"/>
        <end position="148"/>
    </location>
</feature>
<dbReference type="InterPro" id="IPR008971">
    <property type="entry name" value="HSP40/DnaJ_pept-bd"/>
</dbReference>
<organism evidence="4 5">
    <name type="scientific">Plasmodium falciparum Vietnam Oak-Knoll</name>
    <name type="common">FVO</name>
    <dbReference type="NCBI Taxonomy" id="1036723"/>
    <lineage>
        <taxon>Eukaryota</taxon>
        <taxon>Sar</taxon>
        <taxon>Alveolata</taxon>
        <taxon>Apicomplexa</taxon>
        <taxon>Aconoidasida</taxon>
        <taxon>Haemosporida</taxon>
        <taxon>Plasmodiidae</taxon>
        <taxon>Plasmodium</taxon>
        <taxon>Plasmodium (Laverania)</taxon>
    </lineage>
</organism>
<dbReference type="GO" id="GO:0051087">
    <property type="term" value="F:protein-folding chaperone binding"/>
    <property type="evidence" value="ECO:0007669"/>
    <property type="project" value="TreeGrafter"/>
</dbReference>
<dbReference type="PANTHER" id="PTHR24078:SF553">
    <property type="entry name" value="DNAJ HOMOLOG SUBFAMILY B MEMBER 5"/>
    <property type="match status" value="1"/>
</dbReference>
<dbReference type="CDD" id="cd06257">
    <property type="entry name" value="DnaJ"/>
    <property type="match status" value="1"/>
</dbReference>
<dbReference type="InterPro" id="IPR051339">
    <property type="entry name" value="DnaJ_subfamily_B"/>
</dbReference>
<dbReference type="Gene3D" id="2.60.260.20">
    <property type="entry name" value="Urease metallochaperone UreE, N-terminal domain"/>
    <property type="match status" value="2"/>
</dbReference>
<dbReference type="GO" id="GO:0005829">
    <property type="term" value="C:cytosol"/>
    <property type="evidence" value="ECO:0007669"/>
    <property type="project" value="TreeGrafter"/>
</dbReference>
<dbReference type="PROSITE" id="PS50076">
    <property type="entry name" value="DNAJ_2"/>
    <property type="match status" value="1"/>
</dbReference>
<evidence type="ECO:0000313" key="5">
    <source>
        <dbReference type="Proteomes" id="UP000030690"/>
    </source>
</evidence>
<evidence type="ECO:0000256" key="1">
    <source>
        <dbReference type="ARBA" id="ARBA00023186"/>
    </source>
</evidence>
<dbReference type="OrthoDB" id="550424at2759"/>
<dbReference type="Pfam" id="PF01556">
    <property type="entry name" value="DnaJ_C"/>
    <property type="match status" value="1"/>
</dbReference>
<name>A0A024VCR9_PLAFA</name>
<dbReference type="SUPFAM" id="SSF46565">
    <property type="entry name" value="Chaperone J-domain"/>
    <property type="match status" value="1"/>
</dbReference>
<dbReference type="FunFam" id="2.60.260.20:FF:000006">
    <property type="entry name" value="DnaJ subfamily B member 13"/>
    <property type="match status" value="1"/>
</dbReference>
<dbReference type="CDD" id="cd10747">
    <property type="entry name" value="DnaJ_C"/>
    <property type="match status" value="1"/>
</dbReference>
<dbReference type="FunFam" id="2.60.260.20:FF:000015">
    <property type="entry name" value="Heat shock protein 40"/>
    <property type="match status" value="1"/>
</dbReference>
<dbReference type="GO" id="GO:0051082">
    <property type="term" value="F:unfolded protein binding"/>
    <property type="evidence" value="ECO:0007669"/>
    <property type="project" value="InterPro"/>
</dbReference>
<evidence type="ECO:0000313" key="4">
    <source>
        <dbReference type="EMBL" id="ETW20000.1"/>
    </source>
</evidence>
<dbReference type="GO" id="GO:0006457">
    <property type="term" value="P:protein folding"/>
    <property type="evidence" value="ECO:0007669"/>
    <property type="project" value="InterPro"/>
</dbReference>
<reference evidence="4 5" key="2">
    <citation type="submission" date="2013-02" db="EMBL/GenBank/DDBJ databases">
        <title>The Genome Sequence of Plasmodium falciparum Vietnam Oak-Knoll (FVO).</title>
        <authorList>
            <consortium name="The Broad Institute Genome Sequencing Platform"/>
            <consortium name="The Broad Institute Genome Sequencing Center for Infectious Disease"/>
            <person name="Neafsey D."/>
            <person name="Cheeseman I."/>
            <person name="Volkman S."/>
            <person name="Adams J."/>
            <person name="Walker B."/>
            <person name="Young S.K."/>
            <person name="Zeng Q."/>
            <person name="Gargeya S."/>
            <person name="Fitzgerald M."/>
            <person name="Haas B."/>
            <person name="Abouelleil A."/>
            <person name="Alvarado L."/>
            <person name="Arachchi H.M."/>
            <person name="Berlin A.M."/>
            <person name="Chapman S.B."/>
            <person name="Dewar J."/>
            <person name="Goldberg J."/>
            <person name="Griggs A."/>
            <person name="Gujja S."/>
            <person name="Hansen M."/>
            <person name="Howarth C."/>
            <person name="Imamovic A."/>
            <person name="Larimer J."/>
            <person name="McCowan C."/>
            <person name="Murphy C."/>
            <person name="Neiman D."/>
            <person name="Pearson M."/>
            <person name="Priest M."/>
            <person name="Roberts A."/>
            <person name="Saif S."/>
            <person name="Shea T."/>
            <person name="Sisk P."/>
            <person name="Sykes S."/>
            <person name="Wortman J."/>
            <person name="Nusbaum C."/>
            <person name="Birren B."/>
        </authorList>
    </citation>
    <scope>NUCLEOTIDE SEQUENCE [LARGE SCALE GENOMIC DNA]</scope>
    <source>
        <strain evidence="5">Vietnam Oak-Knoll (FVO)</strain>
    </source>
</reference>
<dbReference type="SUPFAM" id="SSF49493">
    <property type="entry name" value="HSP40/DnaJ peptide-binding domain"/>
    <property type="match status" value="2"/>
</dbReference>
<dbReference type="Proteomes" id="UP000030690">
    <property type="component" value="Unassembled WGS sequence"/>
</dbReference>
<dbReference type="PROSITE" id="PS00636">
    <property type="entry name" value="DNAJ_1"/>
    <property type="match status" value="1"/>
</dbReference>
<dbReference type="FunFam" id="1.10.287.110:FF:000047">
    <property type="entry name" value="Heat shock 40 kDa protein"/>
    <property type="match status" value="1"/>
</dbReference>
<feature type="transmembrane region" description="Helical" evidence="2">
    <location>
        <begin position="12"/>
        <end position="32"/>
    </location>
</feature>
<dbReference type="PRINTS" id="PR00625">
    <property type="entry name" value="JDOMAIN"/>
</dbReference>
<evidence type="ECO:0000259" key="3">
    <source>
        <dbReference type="PROSITE" id="PS50076"/>
    </source>
</evidence>
<evidence type="ECO:0000256" key="2">
    <source>
        <dbReference type="SAM" id="Phobius"/>
    </source>
</evidence>
<dbReference type="InterPro" id="IPR018253">
    <property type="entry name" value="DnaJ_domain_CS"/>
</dbReference>
<reference evidence="4 5" key="1">
    <citation type="submission" date="2013-02" db="EMBL/GenBank/DDBJ databases">
        <title>The Genome Annotation of Plasmodium falciparum Vietnam Oak-Knoll (FVO).</title>
        <authorList>
            <consortium name="The Broad Institute Genome Sequencing Platform"/>
            <consortium name="The Broad Institute Genome Sequencing Center for Infectious Disease"/>
            <person name="Neafsey D."/>
            <person name="Hoffman S."/>
            <person name="Volkman S."/>
            <person name="Rosenthal P."/>
            <person name="Walker B."/>
            <person name="Young S.K."/>
            <person name="Zeng Q."/>
            <person name="Gargeya S."/>
            <person name="Fitzgerald M."/>
            <person name="Haas B."/>
            <person name="Abouelleil A."/>
            <person name="Allen A.W."/>
            <person name="Alvarado L."/>
            <person name="Arachchi H.M."/>
            <person name="Berlin A.M."/>
            <person name="Chapman S.B."/>
            <person name="Gainer-Dewar J."/>
            <person name="Goldberg J."/>
            <person name="Griggs A."/>
            <person name="Gujja S."/>
            <person name="Hansen M."/>
            <person name="Howarth C."/>
            <person name="Imamovic A."/>
            <person name="Ireland A."/>
            <person name="Larimer J."/>
            <person name="McCowan C."/>
            <person name="Murphy C."/>
            <person name="Pearson M."/>
            <person name="Poon T.W."/>
            <person name="Priest M."/>
            <person name="Roberts A."/>
            <person name="Saif S."/>
            <person name="Shea T."/>
            <person name="Sisk P."/>
            <person name="Sykes S."/>
            <person name="Wortman J."/>
            <person name="Nusbaum C."/>
            <person name="Birren B."/>
        </authorList>
    </citation>
    <scope>NUCLEOTIDE SEQUENCE [LARGE SCALE GENOMIC DNA]</scope>
    <source>
        <strain evidence="5">Vietnam Oak-Knoll (FVO)</strain>
    </source>
</reference>
<accession>A0A024VCR9</accession>
<sequence>MSILNKYEGKKNKIFLFIINIILFYTLEYVLIGSNYDKHNQSFGNEIFKNTKVFDFTSLRSLAEFNSGSSRESSKTDETDYYAVLGLTKDCTQDDIKKAYRKLAMKWHPDKHLNDEDKVEAERKFKLIGEAYEVLSDEEKRKNYDLFGQSGLGGTTTNDEAYYTYSNIDPNELFSRFFSHDASSFFSQGFDDFPSFQGFASMNSRRPRSSRSNIFSRSFGRAASFEVPLQVTLEELYTGCRKKLKVTRKRFVGLNSYEDNTFITVDVKPGWSEGTKINFHGEGEQSSPNEQPGDLVFIIKTKPHDRFIREGNNLIYKCYLPLDKALTGFQFSIKSLDNRDINVRVDDIINPNSKKIITNEGMPYSKSPSVKGDLFIEFDIVFPKKLSPEQKRTLKETLENTY</sequence>
<dbReference type="InterPro" id="IPR036869">
    <property type="entry name" value="J_dom_sf"/>
</dbReference>
<dbReference type="Gene3D" id="1.10.287.110">
    <property type="entry name" value="DnaJ domain"/>
    <property type="match status" value="1"/>
</dbReference>
<dbReference type="InterPro" id="IPR001623">
    <property type="entry name" value="DnaJ_domain"/>
</dbReference>
<dbReference type="SMR" id="A0A024VCR9"/>
<dbReference type="Pfam" id="PF00226">
    <property type="entry name" value="DnaJ"/>
    <property type="match status" value="1"/>
</dbReference>
<gene>
    <name evidence="4" type="ORF">PFFVO_00901</name>
</gene>
<dbReference type="PANTHER" id="PTHR24078">
    <property type="entry name" value="DNAJ HOMOLOG SUBFAMILY C MEMBER"/>
    <property type="match status" value="1"/>
</dbReference>
<proteinExistence type="predicted"/>
<dbReference type="SMART" id="SM00271">
    <property type="entry name" value="DnaJ"/>
    <property type="match status" value="1"/>
</dbReference>
<keyword evidence="2" id="KW-1133">Transmembrane helix</keyword>
<dbReference type="InterPro" id="IPR002939">
    <property type="entry name" value="DnaJ_C"/>
</dbReference>
<protein>
    <recommendedName>
        <fullName evidence="3">J domain-containing protein</fullName>
    </recommendedName>
</protein>
<dbReference type="EMBL" id="KI925025">
    <property type="protein sequence ID" value="ETW20000.1"/>
    <property type="molecule type" value="Genomic_DNA"/>
</dbReference>
<keyword evidence="1" id="KW-0143">Chaperone</keyword>
<keyword evidence="2" id="KW-0812">Transmembrane</keyword>
<keyword evidence="2" id="KW-0472">Membrane</keyword>
<dbReference type="AlphaFoldDB" id="A0A024VCR9"/>